<dbReference type="Gene3D" id="1.25.40.10">
    <property type="entry name" value="Tetratricopeptide repeat domain"/>
    <property type="match status" value="4"/>
</dbReference>
<proteinExistence type="predicted"/>
<dbReference type="PANTHER" id="PTHR44809">
    <property type="match status" value="1"/>
</dbReference>
<feature type="repeat" description="TPR" evidence="1">
    <location>
        <begin position="498"/>
        <end position="531"/>
    </location>
</feature>
<organism evidence="2 3">
    <name type="scientific">Granulicella aggregans</name>
    <dbReference type="NCBI Taxonomy" id="474949"/>
    <lineage>
        <taxon>Bacteria</taxon>
        <taxon>Pseudomonadati</taxon>
        <taxon>Acidobacteriota</taxon>
        <taxon>Terriglobia</taxon>
        <taxon>Terriglobales</taxon>
        <taxon>Acidobacteriaceae</taxon>
        <taxon>Granulicella</taxon>
    </lineage>
</organism>
<evidence type="ECO:0000313" key="3">
    <source>
        <dbReference type="Proteomes" id="UP000540989"/>
    </source>
</evidence>
<feature type="repeat" description="TPR" evidence="1">
    <location>
        <begin position="464"/>
        <end position="497"/>
    </location>
</feature>
<keyword evidence="1" id="KW-0802">TPR repeat</keyword>
<dbReference type="PROSITE" id="PS50005">
    <property type="entry name" value="TPR"/>
    <property type="match status" value="6"/>
</dbReference>
<dbReference type="Pfam" id="PF14559">
    <property type="entry name" value="TPR_19"/>
    <property type="match status" value="1"/>
</dbReference>
<name>A0A7W7ZE70_9BACT</name>
<dbReference type="Pfam" id="PF13181">
    <property type="entry name" value="TPR_8"/>
    <property type="match status" value="1"/>
</dbReference>
<dbReference type="SMART" id="SM00028">
    <property type="entry name" value="TPR"/>
    <property type="match status" value="10"/>
</dbReference>
<sequence>MAAGHCDAPSALLTKTKPATAVAYQNLGQWFEGKGQLKCAAEAYRQQVLLAPGSANAHLLLGRALQVLSVGDEAALELNRAVDLDPSSKTARLALGALEHDRGNQVEALRQWQEVIHLDPDSITALDWIAKTRIEAHQYTAALDLLSNAPDNEDLVVDRVVASSKAAFFEQAITTGMTAIEKHADWLRLRMAVATILVQRNRFQEAIALLEIGLQSQPDQIDLETLYLRVLVLMGDLSKSKPYAADFLKRHPGNFDGLYLNGLLERQDGAYDAALLHLKAAEAMRPDHFDVHFNVGSALAKLHRNEQAKAEIEEAIRIDDSGADVHFQLAGVLRSLNDTAGAKKQMEIYQEKLRSRALHDQTISLAAQAAQKLAAGDAAGAVEAENEILKILPEDAVHFYDLSLAEDRMEDFAAEQVALKRAVELRPDFALAYNQLGYLAIRDNDETAAAGYFQKAIASAPQYAEAESNLGSLLAREGKDAEAEQYFRAAVAANPRYTDAWINLAASLAARSMFTEAREAVHNALRVEPTNPDAVKLLALLPSAQPAPNRK</sequence>
<feature type="repeat" description="TPR" evidence="1">
    <location>
        <begin position="55"/>
        <end position="88"/>
    </location>
</feature>
<gene>
    <name evidence="2" type="ORF">HDF16_002665</name>
</gene>
<dbReference type="Pfam" id="PF13432">
    <property type="entry name" value="TPR_16"/>
    <property type="match status" value="3"/>
</dbReference>
<dbReference type="Proteomes" id="UP000540989">
    <property type="component" value="Unassembled WGS sequence"/>
</dbReference>
<protein>
    <submittedName>
        <fullName evidence="2">Tetratricopeptide (TPR) repeat protein</fullName>
    </submittedName>
</protein>
<dbReference type="InterPro" id="IPR019734">
    <property type="entry name" value="TPR_rpt"/>
</dbReference>
<dbReference type="InterPro" id="IPR011990">
    <property type="entry name" value="TPR-like_helical_dom_sf"/>
</dbReference>
<keyword evidence="3" id="KW-1185">Reference proteome</keyword>
<dbReference type="InterPro" id="IPR052943">
    <property type="entry name" value="TMTC_O-mannosyl-trnsfr"/>
</dbReference>
<feature type="repeat" description="TPR" evidence="1">
    <location>
        <begin position="89"/>
        <end position="122"/>
    </location>
</feature>
<reference evidence="2 3" key="1">
    <citation type="submission" date="2020-08" db="EMBL/GenBank/DDBJ databases">
        <title>Genomic Encyclopedia of Type Strains, Phase IV (KMG-V): Genome sequencing to study the core and pangenomes of soil and plant-associated prokaryotes.</title>
        <authorList>
            <person name="Whitman W."/>
        </authorList>
    </citation>
    <scope>NUCLEOTIDE SEQUENCE [LARGE SCALE GENOMIC DNA]</scope>
    <source>
        <strain evidence="2 3">M8UP14</strain>
    </source>
</reference>
<evidence type="ECO:0000313" key="2">
    <source>
        <dbReference type="EMBL" id="MBB5057959.1"/>
    </source>
</evidence>
<dbReference type="PANTHER" id="PTHR44809:SF1">
    <property type="entry name" value="PROTEIN O-MANNOSYL-TRANSFERASE TMTC1"/>
    <property type="match status" value="1"/>
</dbReference>
<evidence type="ECO:0000256" key="1">
    <source>
        <dbReference type="PROSITE-ProRule" id="PRU00339"/>
    </source>
</evidence>
<feature type="repeat" description="TPR" evidence="1">
    <location>
        <begin position="21"/>
        <end position="54"/>
    </location>
</feature>
<accession>A0A7W7ZE70</accession>
<comment type="caution">
    <text evidence="2">The sequence shown here is derived from an EMBL/GenBank/DDBJ whole genome shotgun (WGS) entry which is preliminary data.</text>
</comment>
<dbReference type="RefSeq" id="WP_184217152.1">
    <property type="nucleotide sequence ID" value="NZ_JACHIP010000003.1"/>
</dbReference>
<dbReference type="SUPFAM" id="SSF48452">
    <property type="entry name" value="TPR-like"/>
    <property type="match status" value="3"/>
</dbReference>
<dbReference type="AlphaFoldDB" id="A0A7W7ZE70"/>
<feature type="repeat" description="TPR" evidence="1">
    <location>
        <begin position="430"/>
        <end position="463"/>
    </location>
</feature>
<dbReference type="EMBL" id="JACHIP010000003">
    <property type="protein sequence ID" value="MBB5057959.1"/>
    <property type="molecule type" value="Genomic_DNA"/>
</dbReference>